<protein>
    <submittedName>
        <fullName evidence="10">ArnT family glycosyltransferase</fullName>
        <ecNumber evidence="10">2.4.-.-</ecNumber>
    </submittedName>
</protein>
<dbReference type="PANTHER" id="PTHR33908:SF11">
    <property type="entry name" value="MEMBRANE PROTEIN"/>
    <property type="match status" value="1"/>
</dbReference>
<reference evidence="10 11" key="1">
    <citation type="submission" date="2024-09" db="EMBL/GenBank/DDBJ databases">
        <authorList>
            <person name="Lee S.D."/>
        </authorList>
    </citation>
    <scope>NUCLEOTIDE SEQUENCE [LARGE SCALE GENOMIC DNA]</scope>
    <source>
        <strain evidence="10 11">N1-5</strain>
    </source>
</reference>
<dbReference type="InterPro" id="IPR038731">
    <property type="entry name" value="RgtA/B/C-like"/>
</dbReference>
<keyword evidence="3 10" id="KW-0328">Glycosyltransferase</keyword>
<evidence type="ECO:0000256" key="3">
    <source>
        <dbReference type="ARBA" id="ARBA00022676"/>
    </source>
</evidence>
<feature type="transmembrane region" description="Helical" evidence="8">
    <location>
        <begin position="228"/>
        <end position="248"/>
    </location>
</feature>
<organism evidence="10 11">
    <name type="scientific">Streptacidiphilus cavernicola</name>
    <dbReference type="NCBI Taxonomy" id="3342716"/>
    <lineage>
        <taxon>Bacteria</taxon>
        <taxon>Bacillati</taxon>
        <taxon>Actinomycetota</taxon>
        <taxon>Actinomycetes</taxon>
        <taxon>Kitasatosporales</taxon>
        <taxon>Streptomycetaceae</taxon>
        <taxon>Streptacidiphilus</taxon>
    </lineage>
</organism>
<feature type="transmembrane region" description="Helical" evidence="8">
    <location>
        <begin position="378"/>
        <end position="397"/>
    </location>
</feature>
<accession>A0ABV6UIM7</accession>
<feature type="transmembrane region" description="Helical" evidence="8">
    <location>
        <begin position="136"/>
        <end position="154"/>
    </location>
</feature>
<feature type="transmembrane region" description="Helical" evidence="8">
    <location>
        <begin position="113"/>
        <end position="130"/>
    </location>
</feature>
<dbReference type="EC" id="2.4.-.-" evidence="10"/>
<dbReference type="InterPro" id="IPR050297">
    <property type="entry name" value="LipidA_mod_glycosyltrf_83"/>
</dbReference>
<evidence type="ECO:0000256" key="2">
    <source>
        <dbReference type="ARBA" id="ARBA00022475"/>
    </source>
</evidence>
<keyword evidence="2" id="KW-1003">Cell membrane</keyword>
<feature type="transmembrane region" description="Helical" evidence="8">
    <location>
        <begin position="29"/>
        <end position="47"/>
    </location>
</feature>
<keyword evidence="11" id="KW-1185">Reference proteome</keyword>
<feature type="domain" description="Glycosyltransferase RgtA/B/C/D-like" evidence="9">
    <location>
        <begin position="92"/>
        <end position="240"/>
    </location>
</feature>
<gene>
    <name evidence="10" type="ORF">ACEZDJ_08400</name>
</gene>
<keyword evidence="4 10" id="KW-0808">Transferase</keyword>
<keyword evidence="5 8" id="KW-0812">Transmembrane</keyword>
<evidence type="ECO:0000256" key="5">
    <source>
        <dbReference type="ARBA" id="ARBA00022692"/>
    </source>
</evidence>
<evidence type="ECO:0000256" key="4">
    <source>
        <dbReference type="ARBA" id="ARBA00022679"/>
    </source>
</evidence>
<feature type="transmembrane region" description="Helical" evidence="8">
    <location>
        <begin position="291"/>
        <end position="310"/>
    </location>
</feature>
<comment type="subcellular location">
    <subcellularLocation>
        <location evidence="1">Cell membrane</location>
        <topology evidence="1">Multi-pass membrane protein</topology>
    </subcellularLocation>
</comment>
<evidence type="ECO:0000259" key="9">
    <source>
        <dbReference type="Pfam" id="PF13231"/>
    </source>
</evidence>
<proteinExistence type="predicted"/>
<evidence type="ECO:0000256" key="8">
    <source>
        <dbReference type="SAM" id="Phobius"/>
    </source>
</evidence>
<dbReference type="PANTHER" id="PTHR33908">
    <property type="entry name" value="MANNOSYLTRANSFERASE YKCB-RELATED"/>
    <property type="match status" value="1"/>
</dbReference>
<comment type="caution">
    <text evidence="10">The sequence shown here is derived from an EMBL/GenBank/DDBJ whole genome shotgun (WGS) entry which is preliminary data.</text>
</comment>
<sequence length="523" mass="56603">MTTVLDTLAGAATTEAPAPAAPSRRRRDLWTALAVTLPVLIVQAWNITGYPTVSDDEGTYLAQAWSVQHWHGLAPYTYWYDHPPLGWIQIAMLSWLPALFSSPAHVFTAEMRVVMIPVTAACCLLLFVLARRLGLARWAAGLGVLLFGLSPLSVGLQRELFLDNFAVLWILAALVLAASPRRHLWHHISSGLAAGAAVLSKETMLVALPALVLLLWQRSDRTTRKFSLVGFGSAFALTVAQYPLYALLKNELLPGTGHVSLWGGIAFQLGRAGSGSLLTSGTGSNQTLNSWLYYDHVLIVAGLAAAVAMVASRQLRAVACAVLLFTAVAVRPDAGYLPAMYIIQVLPFLALCIAATAQVLVRTGLHAFPRVGLRPVRWAAVGAVAVLAAGYVVPHWYEGDRTAVTADANAQYDRAVQWIRADIPDPARTRIVVDDAMWLDLVHDGFKPGTGVIWFYKVDLDPAVAHGFPKGWRSLDYIVSTPTLRQDPNSLPTVEQALTHSTVIASFGSGTNLIQIRKIDKSS</sequence>
<evidence type="ECO:0000256" key="6">
    <source>
        <dbReference type="ARBA" id="ARBA00022989"/>
    </source>
</evidence>
<dbReference type="Proteomes" id="UP001592528">
    <property type="component" value="Unassembled WGS sequence"/>
</dbReference>
<dbReference type="Pfam" id="PF13231">
    <property type="entry name" value="PMT_2"/>
    <property type="match status" value="1"/>
</dbReference>
<dbReference type="RefSeq" id="WP_037598053.1">
    <property type="nucleotide sequence ID" value="NZ_JBHEZZ010000003.1"/>
</dbReference>
<evidence type="ECO:0000256" key="7">
    <source>
        <dbReference type="ARBA" id="ARBA00023136"/>
    </source>
</evidence>
<dbReference type="GO" id="GO:0016757">
    <property type="term" value="F:glycosyltransferase activity"/>
    <property type="evidence" value="ECO:0007669"/>
    <property type="project" value="UniProtKB-KW"/>
</dbReference>
<keyword evidence="7 8" id="KW-0472">Membrane</keyword>
<feature type="transmembrane region" description="Helical" evidence="8">
    <location>
        <begin position="191"/>
        <end position="216"/>
    </location>
</feature>
<evidence type="ECO:0000313" key="11">
    <source>
        <dbReference type="Proteomes" id="UP001592528"/>
    </source>
</evidence>
<evidence type="ECO:0000256" key="1">
    <source>
        <dbReference type="ARBA" id="ARBA00004651"/>
    </source>
</evidence>
<evidence type="ECO:0000313" key="10">
    <source>
        <dbReference type="EMBL" id="MFC1401306.1"/>
    </source>
</evidence>
<feature type="transmembrane region" description="Helical" evidence="8">
    <location>
        <begin position="84"/>
        <end position="101"/>
    </location>
</feature>
<keyword evidence="6 8" id="KW-1133">Transmembrane helix</keyword>
<name>A0ABV6UIM7_9ACTN</name>
<feature type="transmembrane region" description="Helical" evidence="8">
    <location>
        <begin position="161"/>
        <end position="179"/>
    </location>
</feature>
<feature type="transmembrane region" description="Helical" evidence="8">
    <location>
        <begin position="338"/>
        <end position="357"/>
    </location>
</feature>
<feature type="transmembrane region" description="Helical" evidence="8">
    <location>
        <begin position="315"/>
        <end position="332"/>
    </location>
</feature>
<dbReference type="EMBL" id="JBHEZZ010000003">
    <property type="protein sequence ID" value="MFC1401306.1"/>
    <property type="molecule type" value="Genomic_DNA"/>
</dbReference>